<comment type="caution">
    <text evidence="2">The sequence shown here is derived from an EMBL/GenBank/DDBJ whole genome shotgun (WGS) entry which is preliminary data.</text>
</comment>
<proteinExistence type="predicted"/>
<name>A0A4Z2EIG9_9TELE</name>
<feature type="compositionally biased region" description="Polar residues" evidence="1">
    <location>
        <begin position="83"/>
        <end position="97"/>
    </location>
</feature>
<feature type="region of interest" description="Disordered" evidence="1">
    <location>
        <begin position="73"/>
        <end position="97"/>
    </location>
</feature>
<keyword evidence="3" id="KW-1185">Reference proteome</keyword>
<sequence>MARFGCCGVFAARRMSSGRKSRGAEWRRGDRRQVSASGVAASASHKSGSKVFLKDAQPAEACRLVGACRRPRRTHSRPKWLTQRVSPRTTSMKSGDI</sequence>
<dbReference type="AlphaFoldDB" id="A0A4Z2EIG9"/>
<gene>
    <name evidence="2" type="ORF">EYF80_061441</name>
</gene>
<organism evidence="2 3">
    <name type="scientific">Liparis tanakae</name>
    <name type="common">Tanaka's snailfish</name>
    <dbReference type="NCBI Taxonomy" id="230148"/>
    <lineage>
        <taxon>Eukaryota</taxon>
        <taxon>Metazoa</taxon>
        <taxon>Chordata</taxon>
        <taxon>Craniata</taxon>
        <taxon>Vertebrata</taxon>
        <taxon>Euteleostomi</taxon>
        <taxon>Actinopterygii</taxon>
        <taxon>Neopterygii</taxon>
        <taxon>Teleostei</taxon>
        <taxon>Neoteleostei</taxon>
        <taxon>Acanthomorphata</taxon>
        <taxon>Eupercaria</taxon>
        <taxon>Perciformes</taxon>
        <taxon>Cottioidei</taxon>
        <taxon>Cottales</taxon>
        <taxon>Liparidae</taxon>
        <taxon>Liparis</taxon>
    </lineage>
</organism>
<accession>A0A4Z2EIG9</accession>
<feature type="region of interest" description="Disordered" evidence="1">
    <location>
        <begin position="16"/>
        <end position="50"/>
    </location>
</feature>
<feature type="compositionally biased region" description="Basic and acidic residues" evidence="1">
    <location>
        <begin position="22"/>
        <end position="33"/>
    </location>
</feature>
<evidence type="ECO:0000313" key="3">
    <source>
        <dbReference type="Proteomes" id="UP000314294"/>
    </source>
</evidence>
<dbReference type="Proteomes" id="UP000314294">
    <property type="component" value="Unassembled WGS sequence"/>
</dbReference>
<reference evidence="2 3" key="1">
    <citation type="submission" date="2019-03" db="EMBL/GenBank/DDBJ databases">
        <title>First draft genome of Liparis tanakae, snailfish: a comprehensive survey of snailfish specific genes.</title>
        <authorList>
            <person name="Kim W."/>
            <person name="Song I."/>
            <person name="Jeong J.-H."/>
            <person name="Kim D."/>
            <person name="Kim S."/>
            <person name="Ryu S."/>
            <person name="Song J.Y."/>
            <person name="Lee S.K."/>
        </authorList>
    </citation>
    <scope>NUCLEOTIDE SEQUENCE [LARGE SCALE GENOMIC DNA]</scope>
    <source>
        <tissue evidence="2">Muscle</tissue>
    </source>
</reference>
<evidence type="ECO:0000256" key="1">
    <source>
        <dbReference type="SAM" id="MobiDB-lite"/>
    </source>
</evidence>
<dbReference type="EMBL" id="SRLO01006924">
    <property type="protein sequence ID" value="TNN28411.1"/>
    <property type="molecule type" value="Genomic_DNA"/>
</dbReference>
<feature type="compositionally biased region" description="Low complexity" evidence="1">
    <location>
        <begin position="34"/>
        <end position="50"/>
    </location>
</feature>
<protein>
    <submittedName>
        <fullName evidence="2">Uncharacterized protein</fullName>
    </submittedName>
</protein>
<evidence type="ECO:0000313" key="2">
    <source>
        <dbReference type="EMBL" id="TNN28411.1"/>
    </source>
</evidence>